<reference evidence="3" key="1">
    <citation type="submission" date="2014-03" db="EMBL/GenBank/DDBJ databases">
        <authorList>
            <person name="Aksoy S."/>
            <person name="Warren W."/>
            <person name="Wilson R.K."/>
        </authorList>
    </citation>
    <scope>NUCLEOTIDE SEQUENCE [LARGE SCALE GENOMIC DNA]</scope>
    <source>
        <strain evidence="3">IAEA</strain>
    </source>
</reference>
<proteinExistence type="predicted"/>
<dbReference type="VEuPathDB" id="VectorBase:GBRI000777"/>
<evidence type="ECO:0000256" key="1">
    <source>
        <dbReference type="SAM" id="Phobius"/>
    </source>
</evidence>
<feature type="transmembrane region" description="Helical" evidence="1">
    <location>
        <begin position="79"/>
        <end position="101"/>
    </location>
</feature>
<evidence type="ECO:0000313" key="2">
    <source>
        <dbReference type="EnsemblMetazoa" id="GBRI000777-PA"/>
    </source>
</evidence>
<dbReference type="EnsemblMetazoa" id="GBRI000777-RA">
    <property type="protein sequence ID" value="GBRI000777-PA"/>
    <property type="gene ID" value="GBRI000777"/>
</dbReference>
<dbReference type="AlphaFoldDB" id="A0A1A9VZT1"/>
<dbReference type="Proteomes" id="UP000091820">
    <property type="component" value="Unassembled WGS sequence"/>
</dbReference>
<keyword evidence="1" id="KW-0472">Membrane</keyword>
<name>A0A1A9VZT1_9MUSC</name>
<keyword evidence="3" id="KW-1185">Reference proteome</keyword>
<keyword evidence="1" id="KW-1133">Transmembrane helix</keyword>
<organism evidence="2 3">
    <name type="scientific">Glossina brevipalpis</name>
    <dbReference type="NCBI Taxonomy" id="37001"/>
    <lineage>
        <taxon>Eukaryota</taxon>
        <taxon>Metazoa</taxon>
        <taxon>Ecdysozoa</taxon>
        <taxon>Arthropoda</taxon>
        <taxon>Hexapoda</taxon>
        <taxon>Insecta</taxon>
        <taxon>Pterygota</taxon>
        <taxon>Neoptera</taxon>
        <taxon>Endopterygota</taxon>
        <taxon>Diptera</taxon>
        <taxon>Brachycera</taxon>
        <taxon>Muscomorpha</taxon>
        <taxon>Hippoboscoidea</taxon>
        <taxon>Glossinidae</taxon>
        <taxon>Glossina</taxon>
    </lineage>
</organism>
<keyword evidence="1" id="KW-0812">Transmembrane</keyword>
<protein>
    <submittedName>
        <fullName evidence="2">Uncharacterized protein</fullName>
    </submittedName>
</protein>
<feature type="transmembrane region" description="Helical" evidence="1">
    <location>
        <begin position="48"/>
        <end position="67"/>
    </location>
</feature>
<accession>A0A1A9VZT1</accession>
<evidence type="ECO:0000313" key="3">
    <source>
        <dbReference type="Proteomes" id="UP000091820"/>
    </source>
</evidence>
<reference evidence="2" key="2">
    <citation type="submission" date="2020-05" db="UniProtKB">
        <authorList>
            <consortium name="EnsemblMetazoa"/>
        </authorList>
    </citation>
    <scope>IDENTIFICATION</scope>
    <source>
        <strain evidence="2">IAEA</strain>
    </source>
</reference>
<sequence>MSLKDHKEHNLLANFLLEAVSRATSANSPSLKETFITKRWLVDKPAAIGVKLHSGLICFICINWYSFDFAISRVQLPSISIFPCTTVCVLLSTSSLAASILEYKTAFAKF</sequence>